<reference evidence="2 3" key="1">
    <citation type="submission" date="2024-06" db="EMBL/GenBank/DDBJ databases">
        <authorList>
            <person name="Kraege A."/>
            <person name="Thomma B."/>
        </authorList>
    </citation>
    <scope>NUCLEOTIDE SEQUENCE [LARGE SCALE GENOMIC DNA]</scope>
</reference>
<feature type="region of interest" description="Disordered" evidence="1">
    <location>
        <begin position="323"/>
        <end position="349"/>
    </location>
</feature>
<feature type="region of interest" description="Disordered" evidence="1">
    <location>
        <begin position="372"/>
        <end position="394"/>
    </location>
</feature>
<evidence type="ECO:0000256" key="1">
    <source>
        <dbReference type="SAM" id="MobiDB-lite"/>
    </source>
</evidence>
<feature type="region of interest" description="Disordered" evidence="1">
    <location>
        <begin position="42"/>
        <end position="61"/>
    </location>
</feature>
<dbReference type="Proteomes" id="UP001497392">
    <property type="component" value="Unassembled WGS sequence"/>
</dbReference>
<organism evidence="2 3">
    <name type="scientific">Coccomyxa viridis</name>
    <dbReference type="NCBI Taxonomy" id="1274662"/>
    <lineage>
        <taxon>Eukaryota</taxon>
        <taxon>Viridiplantae</taxon>
        <taxon>Chlorophyta</taxon>
        <taxon>core chlorophytes</taxon>
        <taxon>Trebouxiophyceae</taxon>
        <taxon>Trebouxiophyceae incertae sedis</taxon>
        <taxon>Coccomyxaceae</taxon>
        <taxon>Coccomyxa</taxon>
    </lineage>
</organism>
<protein>
    <submittedName>
        <fullName evidence="2">G8986 protein</fullName>
    </submittedName>
</protein>
<comment type="caution">
    <text evidence="2">The sequence shown here is derived from an EMBL/GenBank/DDBJ whole genome shotgun (WGS) entry which is preliminary data.</text>
</comment>
<feature type="region of interest" description="Disordered" evidence="1">
    <location>
        <begin position="1"/>
        <end position="25"/>
    </location>
</feature>
<feature type="compositionally biased region" description="Polar residues" evidence="1">
    <location>
        <begin position="1"/>
        <end position="11"/>
    </location>
</feature>
<feature type="compositionally biased region" description="Low complexity" evidence="1">
    <location>
        <begin position="372"/>
        <end position="392"/>
    </location>
</feature>
<sequence>MGTPHSFSPSSHLDPESVPDMYTPIALPEGLPRVSLLSKLQSHRPTAGGYTGRQPAKTGSTKPVAIPGIGHKHANQVLPHQGFRKILPGSAGEGDDNYQTIIDPCSVLSPEAIDDGQILGSWADRKITYGLKPVAVSAPRSPAAERDPPYGFIPPDFVLKEPSAFWPEARSGACAPVEAAAAFAQAARPAQRVAFNAACRVVAPDPPRSAKAGAPALWPGHKPAWQARRSDKHLPVEERLWRIRAKRAWIREQLQALRGFPDAAADADYAEPWSDALALVEGMGGQATVVAGLEAQVPGSSSPDAMGNDSALHERMMFGEDVPSASPDPDLPPKARTSVTCPSANGDTGMEEEIPASMENVVPGMHVKELSPPVRAQQAPPARQASRKPAAPEAMQPARIVQGFAPGNDFQGILKKAQELMDYQRSIEAVAHKGWQSNAGDSRGLGNPDPRLKGRRTTGLEMLREDSAYEMYPGYRNAIIGGTLQGPVAAVKVPTEQEEKAASSAWAGALVPAFELDEPEAGDMIVVVVRLTDERTGRSRVVQRGKADMSGSAILSALDDQLAQAAKAHNLIKPTMQLVKAGHVQWSREE</sequence>
<keyword evidence="3" id="KW-1185">Reference proteome</keyword>
<name>A0ABP1G2Z5_9CHLO</name>
<dbReference type="EMBL" id="CAXHTA020000016">
    <property type="protein sequence ID" value="CAL5226162.1"/>
    <property type="molecule type" value="Genomic_DNA"/>
</dbReference>
<evidence type="ECO:0000313" key="3">
    <source>
        <dbReference type="Proteomes" id="UP001497392"/>
    </source>
</evidence>
<feature type="compositionally biased region" description="Polar residues" evidence="1">
    <location>
        <begin position="337"/>
        <end position="346"/>
    </location>
</feature>
<evidence type="ECO:0000313" key="2">
    <source>
        <dbReference type="EMBL" id="CAL5226162.1"/>
    </source>
</evidence>
<accession>A0ABP1G2Z5</accession>
<proteinExistence type="predicted"/>
<feature type="region of interest" description="Disordered" evidence="1">
    <location>
        <begin position="435"/>
        <end position="455"/>
    </location>
</feature>
<gene>
    <name evidence="2" type="primary">g8986</name>
    <name evidence="2" type="ORF">VP750_LOCUS8068</name>
</gene>